<gene>
    <name evidence="10" type="ORF">PAF17_06635</name>
</gene>
<keyword evidence="5 9" id="KW-0547">Nucleotide-binding</keyword>
<keyword evidence="6 9" id="KW-0418">Kinase</keyword>
<dbReference type="PANTHER" id="PTHR43442">
    <property type="entry name" value="GLUCONOKINASE-RELATED"/>
    <property type="match status" value="1"/>
</dbReference>
<evidence type="ECO:0000256" key="8">
    <source>
        <dbReference type="ARBA" id="ARBA00048090"/>
    </source>
</evidence>
<protein>
    <recommendedName>
        <fullName evidence="3 9">Gluconokinase</fullName>
        <ecNumber evidence="3 9">2.7.1.12</ecNumber>
    </recommendedName>
</protein>
<proteinExistence type="inferred from homology"/>
<dbReference type="InterPro" id="IPR027417">
    <property type="entry name" value="P-loop_NTPase"/>
</dbReference>
<dbReference type="EC" id="2.7.1.12" evidence="3 9"/>
<keyword evidence="11" id="KW-1185">Reference proteome</keyword>
<dbReference type="InterPro" id="IPR006001">
    <property type="entry name" value="Therm_gnt_kin"/>
</dbReference>
<evidence type="ECO:0000256" key="2">
    <source>
        <dbReference type="ARBA" id="ARBA00008420"/>
    </source>
</evidence>
<sequence length="169" mass="18608">MERRPILVMGICGTGKSTLARAIAAHLQGSFIEGDDYHPPENVAHMAAGHPLTDRMREGWLDRLAEAVRDASAPAVLSCSALRLAYRQRLERVAGPMRILFLHGTRDLIEQRMAARTDHFMPVTLIDSQLATLEPPDQDGEGAIWIDIDADPDSITRNALAALRQVSFS</sequence>
<evidence type="ECO:0000256" key="7">
    <source>
        <dbReference type="ARBA" id="ARBA00022840"/>
    </source>
</evidence>
<organism evidence="10 11">
    <name type="scientific">Paracoccus onchidii</name>
    <dbReference type="NCBI Taxonomy" id="3017813"/>
    <lineage>
        <taxon>Bacteria</taxon>
        <taxon>Pseudomonadati</taxon>
        <taxon>Pseudomonadota</taxon>
        <taxon>Alphaproteobacteria</taxon>
        <taxon>Rhodobacterales</taxon>
        <taxon>Paracoccaceae</taxon>
        <taxon>Paracoccus</taxon>
    </lineage>
</organism>
<comment type="catalytic activity">
    <reaction evidence="8 9">
        <text>D-gluconate + ATP = 6-phospho-D-gluconate + ADP + H(+)</text>
        <dbReference type="Rhea" id="RHEA:19433"/>
        <dbReference type="ChEBI" id="CHEBI:15378"/>
        <dbReference type="ChEBI" id="CHEBI:18391"/>
        <dbReference type="ChEBI" id="CHEBI:30616"/>
        <dbReference type="ChEBI" id="CHEBI:58759"/>
        <dbReference type="ChEBI" id="CHEBI:456216"/>
        <dbReference type="EC" id="2.7.1.12"/>
    </reaction>
</comment>
<evidence type="ECO:0000256" key="3">
    <source>
        <dbReference type="ARBA" id="ARBA00012054"/>
    </source>
</evidence>
<evidence type="ECO:0000256" key="4">
    <source>
        <dbReference type="ARBA" id="ARBA00022679"/>
    </source>
</evidence>
<dbReference type="CDD" id="cd02021">
    <property type="entry name" value="GntK"/>
    <property type="match status" value="1"/>
</dbReference>
<dbReference type="Pfam" id="PF13671">
    <property type="entry name" value="AAA_33"/>
    <property type="match status" value="1"/>
</dbReference>
<dbReference type="EMBL" id="JAQBIE010000007">
    <property type="protein sequence ID" value="MDB6177183.1"/>
    <property type="molecule type" value="Genomic_DNA"/>
</dbReference>
<reference evidence="10" key="1">
    <citation type="submission" date="2022-12" db="EMBL/GenBank/DDBJ databases">
        <title>Paracoccus onchidii sp. nov., isolated from a marine invertebrate from the South China Sea.</title>
        <authorList>
            <person name="Xu S."/>
            <person name="Liu Z."/>
            <person name="Xu Y."/>
        </authorList>
    </citation>
    <scope>NUCLEOTIDE SEQUENCE</scope>
    <source>
        <strain evidence="10">Z330</strain>
    </source>
</reference>
<evidence type="ECO:0000256" key="1">
    <source>
        <dbReference type="ARBA" id="ARBA00004761"/>
    </source>
</evidence>
<comment type="caution">
    <text evidence="10">The sequence shown here is derived from an EMBL/GenBank/DDBJ whole genome shotgun (WGS) entry which is preliminary data.</text>
</comment>
<evidence type="ECO:0000256" key="9">
    <source>
        <dbReference type="RuleBase" id="RU363066"/>
    </source>
</evidence>
<dbReference type="RefSeq" id="WP_271888309.1">
    <property type="nucleotide sequence ID" value="NZ_JAQBIE010000007.1"/>
</dbReference>
<evidence type="ECO:0000256" key="5">
    <source>
        <dbReference type="ARBA" id="ARBA00022741"/>
    </source>
</evidence>
<evidence type="ECO:0000256" key="6">
    <source>
        <dbReference type="ARBA" id="ARBA00022777"/>
    </source>
</evidence>
<keyword evidence="4 9" id="KW-0808">Transferase</keyword>
<accession>A0ABT4ZCV4</accession>
<keyword evidence="7 9" id="KW-0067">ATP-binding</keyword>
<dbReference type="SUPFAM" id="SSF52540">
    <property type="entry name" value="P-loop containing nucleoside triphosphate hydrolases"/>
    <property type="match status" value="1"/>
</dbReference>
<dbReference type="Gene3D" id="3.40.50.300">
    <property type="entry name" value="P-loop containing nucleotide triphosphate hydrolases"/>
    <property type="match status" value="1"/>
</dbReference>
<comment type="pathway">
    <text evidence="1">Carbohydrate acid metabolism.</text>
</comment>
<evidence type="ECO:0000313" key="11">
    <source>
        <dbReference type="Proteomes" id="UP001165641"/>
    </source>
</evidence>
<evidence type="ECO:0000313" key="10">
    <source>
        <dbReference type="EMBL" id="MDB6177183.1"/>
    </source>
</evidence>
<dbReference type="Proteomes" id="UP001165641">
    <property type="component" value="Unassembled WGS sequence"/>
</dbReference>
<comment type="similarity">
    <text evidence="2 9">Belongs to the gluconokinase GntK/GntV family.</text>
</comment>
<dbReference type="NCBIfam" id="TIGR01313">
    <property type="entry name" value="therm_gnt_kin"/>
    <property type="match status" value="1"/>
</dbReference>
<name>A0ABT4ZCV4_9RHOB</name>
<dbReference type="PANTHER" id="PTHR43442:SF3">
    <property type="entry name" value="GLUCONOKINASE-RELATED"/>
    <property type="match status" value="1"/>
</dbReference>